<keyword evidence="9 16" id="KW-0812">Transmembrane</keyword>
<evidence type="ECO:0000256" key="14">
    <source>
        <dbReference type="ARBA" id="ARBA00047869"/>
    </source>
</evidence>
<keyword evidence="8" id="KW-0808">Transferase</keyword>
<evidence type="ECO:0000256" key="8">
    <source>
        <dbReference type="ARBA" id="ARBA00022679"/>
    </source>
</evidence>
<reference evidence="18" key="1">
    <citation type="submission" date="2025-08" db="UniProtKB">
        <authorList>
            <consortium name="RefSeq"/>
        </authorList>
    </citation>
    <scope>IDENTIFICATION</scope>
    <source>
        <tissue evidence="18">Gonads</tissue>
    </source>
</reference>
<keyword evidence="17" id="KW-1185">Reference proteome</keyword>
<sequence length="397" mass="45797">MALMIYTLYGFAIFFFVFWSVMWLLHLIAIFYGKYRLHKKVEDKQGDDCYPGISILKPLMGTDPHLVSNLETFFTMRYPTYEILFCVEDEKDPSIDVINSLINKYPKVVTKLFIGGSLVGVNPKINNMHRAYEASSYDFILISDSGIRMKEDTLQDMVNHMTEKTGIVHQMPFTCDRNGFAATYEKIYFGTAQARMYLVADCLRINCHTGMSTLMRKQVLEDLGGIKTFGCYLAEDFFIAKTFIEKGWRTAISSQPAMQNSGNYDVHSFQERLTRWAKLRVAMLPLVIVFEPLSECMVIGACAGWAASLLFKAEPLVFYLIHTLVWFMCDWILLSIVQNGSLPFNKFDFIVGWLFRECSGPYLFIIAVFDNSIRWRSRSFKLDWGGRAHEIKPRIKC</sequence>
<dbReference type="GO" id="GO:0008120">
    <property type="term" value="F:ceramide glucosyltransferase activity"/>
    <property type="evidence" value="ECO:0007669"/>
    <property type="project" value="UniProtKB-EC"/>
</dbReference>
<evidence type="ECO:0000256" key="9">
    <source>
        <dbReference type="ARBA" id="ARBA00022692"/>
    </source>
</evidence>
<organism evidence="17 18">
    <name type="scientific">Sitophilus oryzae</name>
    <name type="common">Rice weevil</name>
    <name type="synonym">Curculio oryzae</name>
    <dbReference type="NCBI Taxonomy" id="7048"/>
    <lineage>
        <taxon>Eukaryota</taxon>
        <taxon>Metazoa</taxon>
        <taxon>Ecdysozoa</taxon>
        <taxon>Arthropoda</taxon>
        <taxon>Hexapoda</taxon>
        <taxon>Insecta</taxon>
        <taxon>Pterygota</taxon>
        <taxon>Neoptera</taxon>
        <taxon>Endopterygota</taxon>
        <taxon>Coleoptera</taxon>
        <taxon>Polyphaga</taxon>
        <taxon>Cucujiformia</taxon>
        <taxon>Curculionidae</taxon>
        <taxon>Dryophthorinae</taxon>
        <taxon>Sitophilus</taxon>
    </lineage>
</organism>
<dbReference type="Gene3D" id="3.90.550.10">
    <property type="entry name" value="Spore Coat Polysaccharide Biosynthesis Protein SpsA, Chain A"/>
    <property type="match status" value="1"/>
</dbReference>
<dbReference type="GO" id="GO:0000139">
    <property type="term" value="C:Golgi membrane"/>
    <property type="evidence" value="ECO:0007669"/>
    <property type="project" value="UniProtKB-SubCell"/>
</dbReference>
<dbReference type="Proteomes" id="UP000504635">
    <property type="component" value="Unplaced"/>
</dbReference>
<feature type="transmembrane region" description="Helical" evidence="16">
    <location>
        <begin position="349"/>
        <end position="369"/>
    </location>
</feature>
<evidence type="ECO:0000256" key="1">
    <source>
        <dbReference type="ARBA" id="ARBA00004653"/>
    </source>
</evidence>
<comment type="catalytic activity">
    <reaction evidence="14">
        <text>UDP-alpha-D-xylose + an N-acylsphing-4-enine = a beta-D-xylosyl-(1&lt;-&gt;1')-N-acylsphing-4-enine + UDP + H(+)</text>
        <dbReference type="Rhea" id="RHEA:70243"/>
        <dbReference type="ChEBI" id="CHEBI:15378"/>
        <dbReference type="ChEBI" id="CHEBI:52639"/>
        <dbReference type="ChEBI" id="CHEBI:57632"/>
        <dbReference type="ChEBI" id="CHEBI:58223"/>
        <dbReference type="ChEBI" id="CHEBI:189068"/>
    </reaction>
    <physiologicalReaction direction="left-to-right" evidence="14">
        <dbReference type="Rhea" id="RHEA:70244"/>
    </physiologicalReaction>
</comment>
<dbReference type="EC" id="2.4.1.80" evidence="5"/>
<evidence type="ECO:0000256" key="2">
    <source>
        <dbReference type="ARBA" id="ARBA00004760"/>
    </source>
</evidence>
<keyword evidence="11" id="KW-0333">Golgi apparatus</keyword>
<evidence type="ECO:0000313" key="17">
    <source>
        <dbReference type="Proteomes" id="UP000504635"/>
    </source>
</evidence>
<evidence type="ECO:0000256" key="10">
    <source>
        <dbReference type="ARBA" id="ARBA00022989"/>
    </source>
</evidence>
<dbReference type="GeneID" id="115882243"/>
<dbReference type="PANTHER" id="PTHR12726:SF0">
    <property type="entry name" value="CERAMIDE GLUCOSYLTRANSFERASE"/>
    <property type="match status" value="1"/>
</dbReference>
<dbReference type="CDD" id="cd02520">
    <property type="entry name" value="Glucosylceramide_synthase"/>
    <property type="match status" value="1"/>
</dbReference>
<keyword evidence="10 16" id="KW-1133">Transmembrane helix</keyword>
<feature type="transmembrane region" description="Helical" evidence="16">
    <location>
        <begin position="6"/>
        <end position="32"/>
    </location>
</feature>
<dbReference type="RefSeq" id="XP_030756030.1">
    <property type="nucleotide sequence ID" value="XM_030900170.1"/>
</dbReference>
<dbReference type="FunFam" id="3.90.550.10:FF:000041">
    <property type="entry name" value="UDP-glucose ceramide glucosyltransferase"/>
    <property type="match status" value="1"/>
</dbReference>
<accession>A0A6J2XZ29</accession>
<evidence type="ECO:0000256" key="3">
    <source>
        <dbReference type="ARBA" id="ARBA00004991"/>
    </source>
</evidence>
<evidence type="ECO:0000256" key="5">
    <source>
        <dbReference type="ARBA" id="ARBA00012699"/>
    </source>
</evidence>
<evidence type="ECO:0000256" key="7">
    <source>
        <dbReference type="ARBA" id="ARBA00022676"/>
    </source>
</evidence>
<proteinExistence type="inferred from homology"/>
<name>A0A6J2XZ29_SITOR</name>
<dbReference type="PANTHER" id="PTHR12726">
    <property type="entry name" value="CERAMIDE GLUCOSYLTRANSFERASE"/>
    <property type="match status" value="1"/>
</dbReference>
<evidence type="ECO:0000256" key="16">
    <source>
        <dbReference type="SAM" id="Phobius"/>
    </source>
</evidence>
<comment type="subcellular location">
    <subcellularLocation>
        <location evidence="1">Golgi apparatus membrane</location>
        <topology evidence="1">Multi-pass membrane protein</topology>
    </subcellularLocation>
</comment>
<feature type="transmembrane region" description="Helical" evidence="16">
    <location>
        <begin position="281"/>
        <end position="310"/>
    </location>
</feature>
<gene>
    <name evidence="18" type="primary">LOC115882243</name>
</gene>
<keyword evidence="12" id="KW-0443">Lipid metabolism</keyword>
<keyword evidence="13 16" id="KW-0472">Membrane</keyword>
<dbReference type="FunCoup" id="A0A6J2XZ29">
    <property type="interactions" value="614"/>
</dbReference>
<evidence type="ECO:0000256" key="11">
    <source>
        <dbReference type="ARBA" id="ARBA00023034"/>
    </source>
</evidence>
<evidence type="ECO:0000256" key="12">
    <source>
        <dbReference type="ARBA" id="ARBA00023098"/>
    </source>
</evidence>
<dbReference type="OrthoDB" id="1483400at2759"/>
<comment type="catalytic activity">
    <reaction evidence="15">
        <text>N-(9Z-octadecenoyl)-sphing-4-enine + UDP-alpha-D-xylose = beta-D-xylosyl-(1&lt;-&gt;1')-N-(9Z-octadecenoyl)-sphing-4-enine + UDP + H(+)</text>
        <dbReference type="Rhea" id="RHEA:70247"/>
        <dbReference type="ChEBI" id="CHEBI:15378"/>
        <dbReference type="ChEBI" id="CHEBI:57632"/>
        <dbReference type="ChEBI" id="CHEBI:58223"/>
        <dbReference type="ChEBI" id="CHEBI:77996"/>
        <dbReference type="ChEBI" id="CHEBI:189081"/>
    </reaction>
    <physiologicalReaction direction="left-to-right" evidence="15">
        <dbReference type="Rhea" id="RHEA:70248"/>
    </physiologicalReaction>
</comment>
<dbReference type="GO" id="GO:0006679">
    <property type="term" value="P:glucosylceramide biosynthetic process"/>
    <property type="evidence" value="ECO:0007669"/>
    <property type="project" value="TreeGrafter"/>
</dbReference>
<dbReference type="KEGG" id="soy:115882243"/>
<dbReference type="InParanoid" id="A0A6J2XZ29"/>
<dbReference type="UniPathway" id="UPA00222"/>
<dbReference type="SUPFAM" id="SSF53448">
    <property type="entry name" value="Nucleotide-diphospho-sugar transferases"/>
    <property type="match status" value="1"/>
</dbReference>
<keyword evidence="6" id="KW-0444">Lipid biosynthesis</keyword>
<dbReference type="Pfam" id="PF13506">
    <property type="entry name" value="Glyco_transf_21"/>
    <property type="match status" value="1"/>
</dbReference>
<dbReference type="InterPro" id="IPR029044">
    <property type="entry name" value="Nucleotide-diphossugar_trans"/>
</dbReference>
<feature type="transmembrane region" description="Helical" evidence="16">
    <location>
        <begin position="316"/>
        <end position="337"/>
    </location>
</feature>
<evidence type="ECO:0000256" key="6">
    <source>
        <dbReference type="ARBA" id="ARBA00022516"/>
    </source>
</evidence>
<comment type="pathway">
    <text evidence="2">Lipid metabolism; sphingolipid metabolism.</text>
</comment>
<evidence type="ECO:0000256" key="15">
    <source>
        <dbReference type="ARBA" id="ARBA00048104"/>
    </source>
</evidence>
<dbReference type="AlphaFoldDB" id="A0A6J2XZ29"/>
<comment type="similarity">
    <text evidence="4">Belongs to the glycosyltransferase 2 family.</text>
</comment>
<protein>
    <recommendedName>
        <fullName evidence="5">ceramide glucosyltransferase</fullName>
        <ecNumber evidence="5">2.4.1.80</ecNumber>
    </recommendedName>
</protein>
<dbReference type="InterPro" id="IPR025993">
    <property type="entry name" value="Ceramide_glucosylTrfase"/>
</dbReference>
<evidence type="ECO:0000256" key="4">
    <source>
        <dbReference type="ARBA" id="ARBA00006739"/>
    </source>
</evidence>
<evidence type="ECO:0000256" key="13">
    <source>
        <dbReference type="ARBA" id="ARBA00023136"/>
    </source>
</evidence>
<evidence type="ECO:0000313" key="18">
    <source>
        <dbReference type="RefSeq" id="XP_030756030.1"/>
    </source>
</evidence>
<keyword evidence="7" id="KW-0328">Glycosyltransferase</keyword>
<comment type="pathway">
    <text evidence="3">Sphingolipid metabolism.</text>
</comment>